<dbReference type="Proteomes" id="UP000183832">
    <property type="component" value="Unassembled WGS sequence"/>
</dbReference>
<feature type="transmembrane region" description="Helical" evidence="7">
    <location>
        <begin position="619"/>
        <end position="637"/>
    </location>
</feature>
<keyword evidence="4 7" id="KW-1133">Transmembrane helix</keyword>
<dbReference type="InterPro" id="IPR003689">
    <property type="entry name" value="ZIP"/>
</dbReference>
<comment type="subcellular location">
    <subcellularLocation>
        <location evidence="1">Membrane</location>
        <topology evidence="1">Multi-pass membrane protein</topology>
    </subcellularLocation>
</comment>
<keyword evidence="8" id="KW-0732">Signal</keyword>
<dbReference type="PANTHER" id="PTHR12191">
    <property type="entry name" value="SOLUTE CARRIER FAMILY 39"/>
    <property type="match status" value="1"/>
</dbReference>
<accession>A0A1J1JA36</accession>
<reference evidence="10 11" key="1">
    <citation type="submission" date="2015-04" db="EMBL/GenBank/DDBJ databases">
        <authorList>
            <person name="Syromyatnikov M.Y."/>
            <person name="Popov V.N."/>
        </authorList>
    </citation>
    <scope>NUCLEOTIDE SEQUENCE [LARGE SCALE GENOMIC DNA]</scope>
</reference>
<sequence length="688" mass="77895">MAHRHLMAVCVVCLLCAEHLPCKEHVPNENIKAIGDSQQKYFPPPSDLRTHVKEADIPHNYIYDKRKDKIKDESNNDVALVRHKRHGDHGIHNQQHQQHHHDETPEVTKDYIKKIFNRFSNRNTNTMNVDEFEAMMMHLELKHLMRDSSKLELNDNKTCMNHLDFLGKMTENEVKHDHHHHDEHDHENETNDVDETYQTTFRDKINIDAEHMLSMCPIILYQIVNRNSLLEGNGCLNSSNFMGSLRMEPILDDEEIVMESRSDVWLYSTLSIIGVSLCGLLGVAVIPIMEKHFYHQVLQFLVALAVGTLAGDALLHLLPHAMMPTHKDQDLHQMMMLRGLAAVGGIIFFYFFERFLTMITEWRQKQQKRDKPSSRVRVMRDPESASLNNGIATCKHKYSSYPYCYDEIAMDTKDNHHEHQNIEEEMLTTNILSSSFPDGKKLNGPIGEHVADNDNNTLTLSTSVDDGSIESSALYNNNKLAEKNNAHGDKKGKMPEESYTIILREHQSNHHGHSHTHGHVHSPPGTLSAVVWMVIMGDGLHNFTDGMAIGAAFSNNIAGGISTAVAVFCHELPHELGDFAVLLKAGMSAKQAVYYNILSSVLSFFGMCVGIWIGDTPEASQWIFAVAAGLFIYIALVDMMPELTSSHGKEESNMLCQCALQFIGMCCGFTTMLLIAIYEHDLKEMFTS</sequence>
<feature type="transmembrane region" description="Helical" evidence="7">
    <location>
        <begin position="339"/>
        <end position="359"/>
    </location>
</feature>
<dbReference type="GO" id="GO:0005509">
    <property type="term" value="F:calcium ion binding"/>
    <property type="evidence" value="ECO:0007669"/>
    <property type="project" value="InterPro"/>
</dbReference>
<evidence type="ECO:0000313" key="10">
    <source>
        <dbReference type="EMBL" id="CRL08732.1"/>
    </source>
</evidence>
<dbReference type="PANTHER" id="PTHR12191:SF37">
    <property type="entry name" value="ZINC TRANSPORTER FOI"/>
    <property type="match status" value="1"/>
</dbReference>
<feature type="transmembrane region" description="Helical" evidence="7">
    <location>
        <begin position="264"/>
        <end position="286"/>
    </location>
</feature>
<feature type="region of interest" description="Disordered" evidence="6">
    <location>
        <begin position="174"/>
        <end position="194"/>
    </location>
</feature>
<feature type="chain" id="PRO_5013063034" evidence="8">
    <location>
        <begin position="18"/>
        <end position="688"/>
    </location>
</feature>
<dbReference type="OrthoDB" id="10265193at2759"/>
<dbReference type="STRING" id="568069.A0A1J1JA36"/>
<evidence type="ECO:0000259" key="9">
    <source>
        <dbReference type="PROSITE" id="PS50222"/>
    </source>
</evidence>
<evidence type="ECO:0000256" key="4">
    <source>
        <dbReference type="ARBA" id="ARBA00022989"/>
    </source>
</evidence>
<dbReference type="GO" id="GO:0071578">
    <property type="term" value="P:zinc ion import across plasma membrane"/>
    <property type="evidence" value="ECO:0007669"/>
    <property type="project" value="TreeGrafter"/>
</dbReference>
<feature type="transmembrane region" description="Helical" evidence="7">
    <location>
        <begin position="658"/>
        <end position="678"/>
    </location>
</feature>
<feature type="compositionally biased region" description="Basic and acidic residues" evidence="6">
    <location>
        <begin position="174"/>
        <end position="189"/>
    </location>
</feature>
<dbReference type="EMBL" id="CVRI01000075">
    <property type="protein sequence ID" value="CRL08732.1"/>
    <property type="molecule type" value="Genomic_DNA"/>
</dbReference>
<protein>
    <submittedName>
        <fullName evidence="10">CLUMA_CG021368, isoform A</fullName>
    </submittedName>
</protein>
<evidence type="ECO:0000256" key="5">
    <source>
        <dbReference type="ARBA" id="ARBA00023136"/>
    </source>
</evidence>
<keyword evidence="5 7" id="KW-0472">Membrane</keyword>
<proteinExistence type="inferred from homology"/>
<evidence type="ECO:0000256" key="7">
    <source>
        <dbReference type="SAM" id="Phobius"/>
    </source>
</evidence>
<dbReference type="InterPro" id="IPR002048">
    <property type="entry name" value="EF_hand_dom"/>
</dbReference>
<keyword evidence="3 7" id="KW-0812">Transmembrane</keyword>
<comment type="similarity">
    <text evidence="2">Belongs to the ZIP transporter (TC 2.A.5) family.</text>
</comment>
<dbReference type="AlphaFoldDB" id="A0A1J1JA36"/>
<organism evidence="10 11">
    <name type="scientific">Clunio marinus</name>
    <dbReference type="NCBI Taxonomy" id="568069"/>
    <lineage>
        <taxon>Eukaryota</taxon>
        <taxon>Metazoa</taxon>
        <taxon>Ecdysozoa</taxon>
        <taxon>Arthropoda</taxon>
        <taxon>Hexapoda</taxon>
        <taxon>Insecta</taxon>
        <taxon>Pterygota</taxon>
        <taxon>Neoptera</taxon>
        <taxon>Endopterygota</taxon>
        <taxon>Diptera</taxon>
        <taxon>Nematocera</taxon>
        <taxon>Chironomoidea</taxon>
        <taxon>Chironomidae</taxon>
        <taxon>Clunio</taxon>
    </lineage>
</organism>
<evidence type="ECO:0000256" key="3">
    <source>
        <dbReference type="ARBA" id="ARBA00022692"/>
    </source>
</evidence>
<feature type="transmembrane region" description="Helical" evidence="7">
    <location>
        <begin position="298"/>
        <end position="319"/>
    </location>
</feature>
<feature type="transmembrane region" description="Helical" evidence="7">
    <location>
        <begin position="593"/>
        <end position="613"/>
    </location>
</feature>
<evidence type="ECO:0000256" key="6">
    <source>
        <dbReference type="SAM" id="MobiDB-lite"/>
    </source>
</evidence>
<dbReference type="Pfam" id="PF02535">
    <property type="entry name" value="Zip"/>
    <property type="match status" value="1"/>
</dbReference>
<feature type="signal peptide" evidence="8">
    <location>
        <begin position="1"/>
        <end position="17"/>
    </location>
</feature>
<evidence type="ECO:0000313" key="11">
    <source>
        <dbReference type="Proteomes" id="UP000183832"/>
    </source>
</evidence>
<keyword evidence="11" id="KW-1185">Reference proteome</keyword>
<dbReference type="GO" id="GO:0030003">
    <property type="term" value="P:intracellular monoatomic cation homeostasis"/>
    <property type="evidence" value="ECO:0007669"/>
    <property type="project" value="TreeGrafter"/>
</dbReference>
<gene>
    <name evidence="10" type="primary">putative Zinc transporter foi</name>
    <name evidence="10" type="ORF">CLUMA_CG021368</name>
</gene>
<evidence type="ECO:0000256" key="2">
    <source>
        <dbReference type="ARBA" id="ARBA00006939"/>
    </source>
</evidence>
<dbReference type="GO" id="GO:0140410">
    <property type="term" value="F:monoatomic cation:bicarbonate symporter activity"/>
    <property type="evidence" value="ECO:0007669"/>
    <property type="project" value="TreeGrafter"/>
</dbReference>
<name>A0A1J1JA36_9DIPT</name>
<dbReference type="GO" id="GO:0005385">
    <property type="term" value="F:zinc ion transmembrane transporter activity"/>
    <property type="evidence" value="ECO:0007669"/>
    <property type="project" value="TreeGrafter"/>
</dbReference>
<dbReference type="PROSITE" id="PS50222">
    <property type="entry name" value="EF_HAND_2"/>
    <property type="match status" value="1"/>
</dbReference>
<evidence type="ECO:0000256" key="1">
    <source>
        <dbReference type="ARBA" id="ARBA00004141"/>
    </source>
</evidence>
<dbReference type="GO" id="GO:0005886">
    <property type="term" value="C:plasma membrane"/>
    <property type="evidence" value="ECO:0007669"/>
    <property type="project" value="TreeGrafter"/>
</dbReference>
<evidence type="ECO:0000256" key="8">
    <source>
        <dbReference type="SAM" id="SignalP"/>
    </source>
</evidence>
<dbReference type="InterPro" id="IPR050799">
    <property type="entry name" value="ZIP_Transporter"/>
</dbReference>
<feature type="domain" description="EF-hand" evidence="9">
    <location>
        <begin position="107"/>
        <end position="142"/>
    </location>
</feature>